<dbReference type="EMBL" id="LR586016">
    <property type="protein sequence ID" value="VIP03782.1"/>
    <property type="molecule type" value="Genomic_DNA"/>
</dbReference>
<evidence type="ECO:0000313" key="2">
    <source>
        <dbReference type="Proteomes" id="UP000464378"/>
    </source>
</evidence>
<sequence length="162" mass="18423">MSNVERLQASLDNLAMDGRFPIFWQESLADSASEVRAVFERVEPLGVSARSVSWAIDCESNPMPFAAWCRYLEASFEALGESIRCLECDESHGQALFRSAKPTEWQGLRRYFEARIDGTTRVELSRYSVQLAQPTRREIVPMVLTREQLLRTIASVFPKQCG</sequence>
<dbReference type="InParanoid" id="A0A6C2YSD1"/>
<protein>
    <submittedName>
        <fullName evidence="1">Uncharacterized protein</fullName>
    </submittedName>
</protein>
<name>A0A6C2YSD1_9BACT</name>
<accession>A0A6C2YSD1</accession>
<evidence type="ECO:0000313" key="1">
    <source>
        <dbReference type="EMBL" id="VIP03782.1"/>
    </source>
</evidence>
<keyword evidence="2" id="KW-1185">Reference proteome</keyword>
<proteinExistence type="predicted"/>
<dbReference type="AlphaFoldDB" id="A0A6C2YSD1"/>
<dbReference type="EMBL" id="LR593887">
    <property type="protein sequence ID" value="VTS04932.1"/>
    <property type="molecule type" value="Genomic_DNA"/>
</dbReference>
<reference evidence="1" key="1">
    <citation type="submission" date="2019-04" db="EMBL/GenBank/DDBJ databases">
        <authorList>
            <consortium name="Science for Life Laboratories"/>
        </authorList>
    </citation>
    <scope>NUCLEOTIDE SEQUENCE</scope>
    <source>
        <strain evidence="1">MBLW1</strain>
    </source>
</reference>
<dbReference type="KEGG" id="tim:GMBLW1_01780"/>
<dbReference type="RefSeq" id="WP_162658937.1">
    <property type="nucleotide sequence ID" value="NZ_LR593887.1"/>
</dbReference>
<dbReference type="Proteomes" id="UP000464378">
    <property type="component" value="Chromosome"/>
</dbReference>
<gene>
    <name evidence="1" type="ORF">GMBLW1_01780</name>
</gene>
<organism evidence="1">
    <name type="scientific">Tuwongella immobilis</name>
    <dbReference type="NCBI Taxonomy" id="692036"/>
    <lineage>
        <taxon>Bacteria</taxon>
        <taxon>Pseudomonadati</taxon>
        <taxon>Planctomycetota</taxon>
        <taxon>Planctomycetia</taxon>
        <taxon>Gemmatales</taxon>
        <taxon>Gemmataceae</taxon>
        <taxon>Tuwongella</taxon>
    </lineage>
</organism>